<proteinExistence type="inferred from homology"/>
<protein>
    <submittedName>
        <fullName evidence="3">DegT/DnrJ/EryC1/StrS family aminotransferase</fullName>
    </submittedName>
</protein>
<reference evidence="3 4" key="1">
    <citation type="submission" date="2024-03" db="EMBL/GenBank/DDBJ databases">
        <title>Two novel species of the genus Flavobacterium exhibiting potentially degradation of complex polysaccharides.</title>
        <authorList>
            <person name="Lian X."/>
        </authorList>
    </citation>
    <scope>NUCLEOTIDE SEQUENCE [LARGE SCALE GENOMIC DNA]</scope>
    <source>
        <strain evidence="3 4">N6</strain>
    </source>
</reference>
<dbReference type="InterPro" id="IPR015424">
    <property type="entry name" value="PyrdxlP-dep_Trfase"/>
</dbReference>
<dbReference type="SUPFAM" id="SSF53383">
    <property type="entry name" value="PLP-dependent transferases"/>
    <property type="match status" value="1"/>
</dbReference>
<dbReference type="EMBL" id="JBCGDP010000002">
    <property type="protein sequence ID" value="MEM0575302.1"/>
    <property type="molecule type" value="Genomic_DNA"/>
</dbReference>
<comment type="caution">
    <text evidence="3">The sequence shown here is derived from an EMBL/GenBank/DDBJ whole genome shotgun (WGS) entry which is preliminary data.</text>
</comment>
<dbReference type="Gene3D" id="3.40.640.10">
    <property type="entry name" value="Type I PLP-dependent aspartate aminotransferase-like (Major domain)"/>
    <property type="match status" value="1"/>
</dbReference>
<keyword evidence="2" id="KW-0663">Pyridoxal phosphate</keyword>
<dbReference type="CDD" id="cd00616">
    <property type="entry name" value="AHBA_syn"/>
    <property type="match status" value="1"/>
</dbReference>
<dbReference type="PIRSF" id="PIRSF000390">
    <property type="entry name" value="PLP_StrS"/>
    <property type="match status" value="1"/>
</dbReference>
<dbReference type="Pfam" id="PF01041">
    <property type="entry name" value="DegT_DnrJ_EryC1"/>
    <property type="match status" value="1"/>
</dbReference>
<gene>
    <name evidence="3" type="ORF">WFZ86_02240</name>
</gene>
<comment type="similarity">
    <text evidence="1 2">Belongs to the DegT/DnrJ/EryC1 family.</text>
</comment>
<keyword evidence="4" id="KW-1185">Reference proteome</keyword>
<keyword evidence="3" id="KW-0032">Aminotransferase</keyword>
<dbReference type="InterPro" id="IPR000653">
    <property type="entry name" value="DegT/StrS_aminotransferase"/>
</dbReference>
<name>A0ABU9NLQ9_9FLAO</name>
<keyword evidence="3" id="KW-0808">Transferase</keyword>
<evidence type="ECO:0000256" key="1">
    <source>
        <dbReference type="ARBA" id="ARBA00037999"/>
    </source>
</evidence>
<evidence type="ECO:0000256" key="2">
    <source>
        <dbReference type="RuleBase" id="RU004508"/>
    </source>
</evidence>
<dbReference type="PANTHER" id="PTHR30244">
    <property type="entry name" value="TRANSAMINASE"/>
    <property type="match status" value="1"/>
</dbReference>
<dbReference type="Proteomes" id="UP001468798">
    <property type="component" value="Unassembled WGS sequence"/>
</dbReference>
<evidence type="ECO:0000313" key="4">
    <source>
        <dbReference type="Proteomes" id="UP001468798"/>
    </source>
</evidence>
<organism evidence="3 4">
    <name type="scientific">Flavobacterium polysaccharolyticum</name>
    <dbReference type="NCBI Taxonomy" id="3133148"/>
    <lineage>
        <taxon>Bacteria</taxon>
        <taxon>Pseudomonadati</taxon>
        <taxon>Bacteroidota</taxon>
        <taxon>Flavobacteriia</taxon>
        <taxon>Flavobacteriales</taxon>
        <taxon>Flavobacteriaceae</taxon>
        <taxon>Flavobacterium</taxon>
    </lineage>
</organism>
<dbReference type="GO" id="GO:0008483">
    <property type="term" value="F:transaminase activity"/>
    <property type="evidence" value="ECO:0007669"/>
    <property type="project" value="UniProtKB-KW"/>
</dbReference>
<dbReference type="PANTHER" id="PTHR30244:SF34">
    <property type="entry name" value="DTDP-4-AMINO-4,6-DIDEOXYGALACTOSE TRANSAMINASE"/>
    <property type="match status" value="1"/>
</dbReference>
<dbReference type="RefSeq" id="WP_342690429.1">
    <property type="nucleotide sequence ID" value="NZ_JBCGDP010000002.1"/>
</dbReference>
<evidence type="ECO:0000313" key="3">
    <source>
        <dbReference type="EMBL" id="MEM0575302.1"/>
    </source>
</evidence>
<dbReference type="Gene3D" id="3.90.1150.10">
    <property type="entry name" value="Aspartate Aminotransferase, domain 1"/>
    <property type="match status" value="1"/>
</dbReference>
<sequence length="359" mass="40023">MNVDRIFLSEAHSSGKELSYLQKALQVKAITSGGSIVRDFEKDLEHYLEDKVYVNATNSGTAAIHLGLMLLGVQSGDEVLCQTMTFSASVNPILYIGATPVFVDSEPSTWNMCPVVLDEAIQDRLSKGKKTKCIVVVDLYGMPYQVEKIRAVPASYSIPLLEDSAEVLGSSYKGMPCGTLGDIGVFSFNGNKIITTSSGGALLLLDKLQKERATFLATQARDAAPYYQHSEIGYNYAMSSIAAAVGRGQLEVLKERIQARRDNHSFYCELFSEAKGITVFSEPSNDFFSNYWLTTILIDKEKTNGLTPEIFRLFLEEFNIEGRHLWKPMHLQPIFEKYPYYVDKMAASLFEIGLCLSRF</sequence>
<dbReference type="InterPro" id="IPR015422">
    <property type="entry name" value="PyrdxlP-dep_Trfase_small"/>
</dbReference>
<accession>A0ABU9NLQ9</accession>
<dbReference type="InterPro" id="IPR015421">
    <property type="entry name" value="PyrdxlP-dep_Trfase_major"/>
</dbReference>